<comment type="catalytic activity">
    <reaction evidence="13">
        <text>L-lysyl-[protein] + acetyl-CoA = N(6)-acetyl-L-lysyl-[protein] + CoA + H(+)</text>
        <dbReference type="Rhea" id="RHEA:45948"/>
        <dbReference type="Rhea" id="RHEA-COMP:9752"/>
        <dbReference type="Rhea" id="RHEA-COMP:10731"/>
        <dbReference type="ChEBI" id="CHEBI:15378"/>
        <dbReference type="ChEBI" id="CHEBI:29969"/>
        <dbReference type="ChEBI" id="CHEBI:57287"/>
        <dbReference type="ChEBI" id="CHEBI:57288"/>
        <dbReference type="ChEBI" id="CHEBI:61930"/>
        <dbReference type="EC" id="2.3.1.48"/>
    </reaction>
</comment>
<evidence type="ECO:0000313" key="18">
    <source>
        <dbReference type="EMBL" id="KAF6757240.1"/>
    </source>
</evidence>
<evidence type="ECO:0000256" key="3">
    <source>
        <dbReference type="ARBA" id="ARBA00013184"/>
    </source>
</evidence>
<dbReference type="EMBL" id="JACGCI010000023">
    <property type="protein sequence ID" value="KAF6757240.1"/>
    <property type="molecule type" value="Genomic_DNA"/>
</dbReference>
<feature type="active site" description="Proton donor/acceptor" evidence="11">
    <location>
        <position position="650"/>
    </location>
</feature>
<evidence type="ECO:0000256" key="11">
    <source>
        <dbReference type="PIRSR" id="PIRSR602717-51"/>
    </source>
</evidence>
<dbReference type="InterPro" id="IPR050603">
    <property type="entry name" value="MYST_HAT"/>
</dbReference>
<feature type="compositionally biased region" description="Acidic residues" evidence="15">
    <location>
        <begin position="289"/>
        <end position="299"/>
    </location>
</feature>
<evidence type="ECO:0000256" key="9">
    <source>
        <dbReference type="ARBA" id="ARBA00022990"/>
    </source>
</evidence>
<dbReference type="PROSITE" id="PS51726">
    <property type="entry name" value="MYST_HAT"/>
    <property type="match status" value="1"/>
</dbReference>
<evidence type="ECO:0000256" key="13">
    <source>
        <dbReference type="RuleBase" id="RU361211"/>
    </source>
</evidence>
<feature type="compositionally biased region" description="Basic residues" evidence="15">
    <location>
        <begin position="968"/>
        <end position="977"/>
    </location>
</feature>
<feature type="compositionally biased region" description="Polar residues" evidence="15">
    <location>
        <begin position="1527"/>
        <end position="1539"/>
    </location>
</feature>
<dbReference type="InterPro" id="IPR016181">
    <property type="entry name" value="Acyl_CoA_acyltransferase"/>
</dbReference>
<dbReference type="GO" id="GO:0008270">
    <property type="term" value="F:zinc ion binding"/>
    <property type="evidence" value="ECO:0007669"/>
    <property type="project" value="UniProtKB-KW"/>
</dbReference>
<comment type="caution">
    <text evidence="18">The sequence shown here is derived from an EMBL/GenBank/DDBJ whole genome shotgun (WGS) entry which is preliminary data.</text>
</comment>
<feature type="region of interest" description="Disordered" evidence="15">
    <location>
        <begin position="1166"/>
        <end position="1205"/>
    </location>
</feature>
<dbReference type="OrthoDB" id="787137at2759"/>
<keyword evidence="6 12" id="KW-0863">Zinc-finger</keyword>
<dbReference type="Pfam" id="PF17772">
    <property type="entry name" value="zf-MYST"/>
    <property type="match status" value="1"/>
</dbReference>
<dbReference type="Gene3D" id="3.40.630.30">
    <property type="match status" value="1"/>
</dbReference>
<feature type="compositionally biased region" description="Low complexity" evidence="15">
    <location>
        <begin position="921"/>
        <end position="935"/>
    </location>
</feature>
<dbReference type="InterPro" id="IPR002717">
    <property type="entry name" value="HAT_MYST-type"/>
</dbReference>
<feature type="region of interest" description="Disordered" evidence="15">
    <location>
        <begin position="804"/>
        <end position="1009"/>
    </location>
</feature>
<feature type="compositionally biased region" description="Low complexity" evidence="15">
    <location>
        <begin position="1508"/>
        <end position="1519"/>
    </location>
</feature>
<organism evidence="18 19">
    <name type="scientific">Ephemerocybe angulata</name>
    <dbReference type="NCBI Taxonomy" id="980116"/>
    <lineage>
        <taxon>Eukaryota</taxon>
        <taxon>Fungi</taxon>
        <taxon>Dikarya</taxon>
        <taxon>Basidiomycota</taxon>
        <taxon>Agaricomycotina</taxon>
        <taxon>Agaricomycetes</taxon>
        <taxon>Agaricomycetidae</taxon>
        <taxon>Agaricales</taxon>
        <taxon>Agaricineae</taxon>
        <taxon>Psathyrellaceae</taxon>
        <taxon>Ephemerocybe</taxon>
    </lineage>
</organism>
<keyword evidence="4" id="KW-0808">Transferase</keyword>
<feature type="domain" description="MYST-type HAT" evidence="17">
    <location>
        <begin position="494"/>
        <end position="793"/>
    </location>
</feature>
<gene>
    <name evidence="18" type="ORF">DFP72DRAFT_846117</name>
</gene>
<evidence type="ECO:0000256" key="6">
    <source>
        <dbReference type="ARBA" id="ARBA00022771"/>
    </source>
</evidence>
<dbReference type="InterPro" id="IPR040706">
    <property type="entry name" value="Zf-MYST"/>
</dbReference>
<evidence type="ECO:0000256" key="1">
    <source>
        <dbReference type="ARBA" id="ARBA00004123"/>
    </source>
</evidence>
<feature type="compositionally biased region" description="Polar residues" evidence="15">
    <location>
        <begin position="1458"/>
        <end position="1468"/>
    </location>
</feature>
<dbReference type="EC" id="2.3.1.48" evidence="3 13"/>
<keyword evidence="10 13" id="KW-0539">Nucleus</keyword>
<feature type="compositionally biased region" description="Polar residues" evidence="15">
    <location>
        <begin position="1481"/>
        <end position="1495"/>
    </location>
</feature>
<dbReference type="Proteomes" id="UP000521943">
    <property type="component" value="Unassembled WGS sequence"/>
</dbReference>
<dbReference type="SUPFAM" id="SSF55729">
    <property type="entry name" value="Acyl-CoA N-acyltransferases (Nat)"/>
    <property type="match status" value="1"/>
</dbReference>
<evidence type="ECO:0000256" key="5">
    <source>
        <dbReference type="ARBA" id="ARBA00022723"/>
    </source>
</evidence>
<dbReference type="PANTHER" id="PTHR10615:SF161">
    <property type="entry name" value="HISTONE ACETYLTRANSFERASE KAT7"/>
    <property type="match status" value="1"/>
</dbReference>
<feature type="region of interest" description="Disordered" evidence="15">
    <location>
        <begin position="1"/>
        <end position="73"/>
    </location>
</feature>
<dbReference type="Pfam" id="PF01853">
    <property type="entry name" value="MOZ_SAS"/>
    <property type="match status" value="1"/>
</dbReference>
<dbReference type="GO" id="GO:0003712">
    <property type="term" value="F:transcription coregulator activity"/>
    <property type="evidence" value="ECO:0007669"/>
    <property type="project" value="TreeGrafter"/>
</dbReference>
<feature type="compositionally biased region" description="Low complexity" evidence="15">
    <location>
        <begin position="429"/>
        <end position="441"/>
    </location>
</feature>
<feature type="compositionally biased region" description="Polar residues" evidence="15">
    <location>
        <begin position="463"/>
        <end position="474"/>
    </location>
</feature>
<dbReference type="GO" id="GO:1990467">
    <property type="term" value="C:NuA3a histone acetyltransferase complex"/>
    <property type="evidence" value="ECO:0007669"/>
    <property type="project" value="TreeGrafter"/>
</dbReference>
<feature type="coiled-coil region" evidence="14">
    <location>
        <begin position="1571"/>
        <end position="1611"/>
    </location>
</feature>
<feature type="compositionally biased region" description="Low complexity" evidence="15">
    <location>
        <begin position="811"/>
        <end position="822"/>
    </location>
</feature>
<evidence type="ECO:0000256" key="7">
    <source>
        <dbReference type="ARBA" id="ARBA00022833"/>
    </source>
</evidence>
<feature type="region of interest" description="Disordered" evidence="15">
    <location>
        <begin position="219"/>
        <end position="305"/>
    </location>
</feature>
<keyword evidence="19" id="KW-1185">Reference proteome</keyword>
<protein>
    <recommendedName>
        <fullName evidence="3 13">Histone acetyltransferase</fullName>
        <ecNumber evidence="3 13">2.3.1.48</ecNumber>
    </recommendedName>
</protein>
<feature type="compositionally biased region" description="Basic residues" evidence="15">
    <location>
        <begin position="868"/>
        <end position="878"/>
    </location>
</feature>
<keyword evidence="5" id="KW-0479">Metal-binding</keyword>
<dbReference type="PANTHER" id="PTHR10615">
    <property type="entry name" value="HISTONE ACETYLTRANSFERASE"/>
    <property type="match status" value="1"/>
</dbReference>
<feature type="compositionally biased region" description="Acidic residues" evidence="15">
    <location>
        <begin position="853"/>
        <end position="863"/>
    </location>
</feature>
<dbReference type="GO" id="GO:0005634">
    <property type="term" value="C:nucleus"/>
    <property type="evidence" value="ECO:0007669"/>
    <property type="project" value="UniProtKB-SubCell"/>
</dbReference>
<feature type="compositionally biased region" description="Polar residues" evidence="15">
    <location>
        <begin position="905"/>
        <end position="920"/>
    </location>
</feature>
<feature type="compositionally biased region" description="Polar residues" evidence="15">
    <location>
        <begin position="1184"/>
        <end position="1193"/>
    </location>
</feature>
<feature type="compositionally biased region" description="Low complexity" evidence="15">
    <location>
        <begin position="1443"/>
        <end position="1457"/>
    </location>
</feature>
<keyword evidence="8" id="KW-0156">Chromatin regulator</keyword>
<dbReference type="FunFam" id="3.30.60.60:FF:000001">
    <property type="entry name" value="Histone acetyltransferase"/>
    <property type="match status" value="1"/>
</dbReference>
<feature type="compositionally biased region" description="Basic and acidic residues" evidence="15">
    <location>
        <begin position="385"/>
        <end position="398"/>
    </location>
</feature>
<evidence type="ECO:0000256" key="10">
    <source>
        <dbReference type="ARBA" id="ARBA00023242"/>
    </source>
</evidence>
<evidence type="ECO:0000256" key="15">
    <source>
        <dbReference type="SAM" id="MobiDB-lite"/>
    </source>
</evidence>
<evidence type="ECO:0000259" key="16">
    <source>
        <dbReference type="PROSITE" id="PS50016"/>
    </source>
</evidence>
<keyword evidence="14" id="KW-0175">Coiled coil</keyword>
<feature type="compositionally biased region" description="Acidic residues" evidence="15">
    <location>
        <begin position="999"/>
        <end position="1009"/>
    </location>
</feature>
<dbReference type="CDD" id="cd15526">
    <property type="entry name" value="PHD1_MOZ_d4"/>
    <property type="match status" value="1"/>
</dbReference>
<evidence type="ECO:0000259" key="17">
    <source>
        <dbReference type="PROSITE" id="PS51726"/>
    </source>
</evidence>
<dbReference type="InterPro" id="IPR013083">
    <property type="entry name" value="Znf_RING/FYVE/PHD"/>
</dbReference>
<proteinExistence type="inferred from homology"/>
<dbReference type="Gene3D" id="1.10.10.10">
    <property type="entry name" value="Winged helix-like DNA-binding domain superfamily/Winged helix DNA-binding domain"/>
    <property type="match status" value="1"/>
</dbReference>
<feature type="compositionally biased region" description="Basic and acidic residues" evidence="15">
    <location>
        <begin position="409"/>
        <end position="422"/>
    </location>
</feature>
<dbReference type="GO" id="GO:0006357">
    <property type="term" value="P:regulation of transcription by RNA polymerase II"/>
    <property type="evidence" value="ECO:0007669"/>
    <property type="project" value="TreeGrafter"/>
</dbReference>
<keyword evidence="7" id="KW-0862">Zinc</keyword>
<keyword evidence="9" id="KW-0007">Acetylation</keyword>
<dbReference type="InterPro" id="IPR001965">
    <property type="entry name" value="Znf_PHD"/>
</dbReference>
<evidence type="ECO:0000256" key="4">
    <source>
        <dbReference type="ARBA" id="ARBA00022679"/>
    </source>
</evidence>
<dbReference type="GO" id="GO:0003682">
    <property type="term" value="F:chromatin binding"/>
    <property type="evidence" value="ECO:0007669"/>
    <property type="project" value="TreeGrafter"/>
</dbReference>
<feature type="region of interest" description="Disordered" evidence="15">
    <location>
        <begin position="1080"/>
        <end position="1100"/>
    </location>
</feature>
<dbReference type="InterPro" id="IPR036388">
    <property type="entry name" value="WH-like_DNA-bd_sf"/>
</dbReference>
<name>A0A8H6I1U9_9AGAR</name>
<feature type="compositionally biased region" description="Basic and acidic residues" evidence="15">
    <location>
        <begin position="978"/>
        <end position="998"/>
    </location>
</feature>
<dbReference type="InterPro" id="IPR019787">
    <property type="entry name" value="Znf_PHD-finger"/>
</dbReference>
<dbReference type="PROSITE" id="PS50016">
    <property type="entry name" value="ZF_PHD_2"/>
    <property type="match status" value="1"/>
</dbReference>
<accession>A0A8H6I1U9</accession>
<reference evidence="18 19" key="1">
    <citation type="submission" date="2020-07" db="EMBL/GenBank/DDBJ databases">
        <title>Comparative genomics of pyrophilous fungi reveals a link between fire events and developmental genes.</title>
        <authorList>
            <consortium name="DOE Joint Genome Institute"/>
            <person name="Steindorff A.S."/>
            <person name="Carver A."/>
            <person name="Calhoun S."/>
            <person name="Stillman K."/>
            <person name="Liu H."/>
            <person name="Lipzen A."/>
            <person name="Pangilinan J."/>
            <person name="Labutti K."/>
            <person name="Bruns T.D."/>
            <person name="Grigoriev I.V."/>
        </authorList>
    </citation>
    <scope>NUCLEOTIDE SEQUENCE [LARGE SCALE GENOMIC DNA]</scope>
    <source>
        <strain evidence="18 19">CBS 144469</strain>
    </source>
</reference>
<feature type="region of interest" description="Disordered" evidence="15">
    <location>
        <begin position="323"/>
        <end position="488"/>
    </location>
</feature>
<evidence type="ECO:0000256" key="14">
    <source>
        <dbReference type="SAM" id="Coils"/>
    </source>
</evidence>
<feature type="domain" description="PHD-type" evidence="16">
    <location>
        <begin position="127"/>
        <end position="185"/>
    </location>
</feature>
<evidence type="ECO:0000256" key="8">
    <source>
        <dbReference type="ARBA" id="ARBA00022853"/>
    </source>
</evidence>
<evidence type="ECO:0000256" key="12">
    <source>
        <dbReference type="PROSITE-ProRule" id="PRU00146"/>
    </source>
</evidence>
<dbReference type="Gene3D" id="3.30.60.60">
    <property type="entry name" value="N-acetyl transferase-like"/>
    <property type="match status" value="1"/>
</dbReference>
<comment type="subcellular location">
    <subcellularLocation>
        <location evidence="1 13">Nucleus</location>
    </subcellularLocation>
</comment>
<evidence type="ECO:0000313" key="19">
    <source>
        <dbReference type="Proteomes" id="UP000521943"/>
    </source>
</evidence>
<feature type="compositionally biased region" description="Acidic residues" evidence="15">
    <location>
        <begin position="1082"/>
        <end position="1100"/>
    </location>
</feature>
<feature type="region of interest" description="Disordered" evidence="15">
    <location>
        <begin position="1234"/>
        <end position="1258"/>
    </location>
</feature>
<sequence length="1650" mass="185637">MTGLAFPSDANFNREASYEDGTPISNGDDIPIDPALMEDVDPKLIAQENNTENVDQRPLMPPPHNHFHHQPRPDELEIDKVRQYSQTPQGDPFAPEVPIPFLPYEAVVAEPPPPATKQKRKRRVAREEDCGFCSGTDQRNKLGQPERMLTCLECGRSGHPSCMELDNIGDIIRSYPWRCIECKICELCQEKGDDLTITQARLLFCDQCDRVPAMTEAPDGTWEARRLPLDDPAGASRSWNSRWRPPPSQRCRNSAHLPEIISRPRKGGRPPGKGKGGRKPRPKPAPPPEVDEDAMDVEEAAPVLSKSTTRTRTIKRLITAREAQEEFSEDCDGEPASSPLRTRRRKQPKEPSPAQTLPRVRLRLPTQLKGKGKEREEEESNSHGMFDDILKEGDRDTSKTQISRIDMALFERSRQVAEDKLKPPPSSAAPPTTGRSTATASETFDLSTPGPSRPLRSAHLHHISTNVPATPNDLSASPVPSTPGPSVPIRFTDTNTLRIHTIRFGEYDIKTWYDAPFPEEYATIPDGRLWICEFCLKYMKSRFGALRHRIKCKARHPPGDEIYRDGAVSIFEVDGRRNKMFLDHKSLFYDVEPFLFYVITEMDDVGYRFVGYFSKEKRSPKDYNRKGWGNLLIDFSYLLSKKEERSGSPEKPLSNLGAIGYRKYWTLAVMRYLQHAPDKVRLEDIRVATSMTLEDICQTLTEQNMLYVREPSPSIRPSPGQAIKFPKGRKNGIARRQLQRLQTQDKEDTNKGPFVPPKYYEIHFDRSKVVAYVKDWECKGYLKLKPEKLQWTPYLLSRASQEGGMMGETPALASSSLEASSSGHQLNGVSPNGVEKREPSVELNLFSSPPPDAPEELGEEDELPMPRRGTRSRTRSPKKLSSAVAVKGLLVAEDVETPKRRRGRQSQAAANGSIFTPDTVSASGTRRTRATRGGAQIHQEEDMEEEETPRHLRSSRSKPNLPAPSPPKKARVRKRRRDASPEEKVAEPEPEPEEKVADPEPEPEDEEIVDVEIATIEQNGPHINGNADLSEGAPSVVSEVNGIADEARSLSSEDAAGSIEEFISEERVSLHVESDMRSTLLADDELGDEDAEGEDEDAEGEIDPDYYWRWTRKSVFSVFCPAPQPCLLIVANSDNGMQYAHIPRDQNIDSNGSTHQGLGQALGTHLAPPPPQYARGGPEAYRHPSTSPPTLNQPHAGPSGHQGITFAVNTPQQQTSPALKRKQMEPQINNAQVLKRRKDGDELDAFDDGGGQGAKHWTDDEKTKLFRWLMGPNSDEHWASLRATKNSCLRECAEKVFDRKKSYQALKGCYERNFNLFKQIYALEAFHHHPNALPSPPSSEADRLREYERRLQMARKGGCDVGNITSRTVEHWFTRGWYDLFHRRWHGDPATTRPIQTRSSGGGNSAPQGDDQDDDEPQLEFNNSDPNGMLVNGLNGMAHDRPPQQQQQQQQQQQPQPTHQVTFINPQNLGRDVSQMPPTPQTATGQVPMMSTPSMQHQHTPPNPPPNNNNNNHTNGNLHQQHHPQPAASTSTPNMSVPSGSEPAPSSFLPVPFTPQAVNAFMTYLQSQTQLNKMKIEYMRRREEREEKEHRTKYETGRVQLEKEKLELEEKRTSAFMKQRSDKAVELIGRPEIDQTVKAAAAEYLRKLFD</sequence>
<comment type="similarity">
    <text evidence="2 13">Belongs to the MYST (SAS/MOZ) family.</text>
</comment>
<dbReference type="GO" id="GO:0004402">
    <property type="term" value="F:histone acetyltransferase activity"/>
    <property type="evidence" value="ECO:0007669"/>
    <property type="project" value="InterPro"/>
</dbReference>
<evidence type="ECO:0000256" key="2">
    <source>
        <dbReference type="ARBA" id="ARBA00010107"/>
    </source>
</evidence>
<feature type="region of interest" description="Disordered" evidence="15">
    <location>
        <begin position="1388"/>
        <end position="1548"/>
    </location>
</feature>
<dbReference type="Gene3D" id="3.30.40.10">
    <property type="entry name" value="Zinc/RING finger domain, C3HC4 (zinc finger)"/>
    <property type="match status" value="1"/>
</dbReference>
<dbReference type="SMART" id="SM00249">
    <property type="entry name" value="PHD"/>
    <property type="match status" value="1"/>
</dbReference>